<dbReference type="GO" id="GO:0005524">
    <property type="term" value="F:ATP binding"/>
    <property type="evidence" value="ECO:0007669"/>
    <property type="project" value="UniProtKB-KW"/>
</dbReference>
<dbReference type="Gene3D" id="1.10.10.60">
    <property type="entry name" value="Homeodomain-like"/>
    <property type="match status" value="1"/>
</dbReference>
<evidence type="ECO:0000313" key="20">
    <source>
        <dbReference type="Proteomes" id="UP000298073"/>
    </source>
</evidence>
<dbReference type="InterPro" id="IPR036890">
    <property type="entry name" value="HATPase_C_sf"/>
</dbReference>
<evidence type="ECO:0000313" key="18">
    <source>
        <dbReference type="EMBL" id="TGX99793.1"/>
    </source>
</evidence>
<dbReference type="Proteomes" id="UP000267159">
    <property type="component" value="Unassembled WGS sequence"/>
</dbReference>
<keyword evidence="11" id="KW-0804">Transcription</keyword>
<organism evidence="16 19">
    <name type="scientific">Bacteroides acidifaciens</name>
    <dbReference type="NCBI Taxonomy" id="85831"/>
    <lineage>
        <taxon>Bacteria</taxon>
        <taxon>Pseudomonadati</taxon>
        <taxon>Bacteroidota</taxon>
        <taxon>Bacteroidia</taxon>
        <taxon>Bacteroidales</taxon>
        <taxon>Bacteroidaceae</taxon>
        <taxon>Bacteroides</taxon>
    </lineage>
</organism>
<keyword evidence="7" id="KW-0067">ATP-binding</keyword>
<dbReference type="FunFam" id="2.130.10.10:FF:001699">
    <property type="entry name" value="Two-component system sensor histidine kinase/response regulator, hybrid (One-component system)"/>
    <property type="match status" value="1"/>
</dbReference>
<dbReference type="InterPro" id="IPR018060">
    <property type="entry name" value="HTH_AraC"/>
</dbReference>
<dbReference type="Gene3D" id="3.30.565.10">
    <property type="entry name" value="Histidine kinase-like ATPase, C-terminal domain"/>
    <property type="match status" value="1"/>
</dbReference>
<dbReference type="InterPro" id="IPR011006">
    <property type="entry name" value="CheY-like_superfamily"/>
</dbReference>
<dbReference type="Pfam" id="PF00512">
    <property type="entry name" value="HisKA"/>
    <property type="match status" value="1"/>
</dbReference>
<dbReference type="InterPro" id="IPR003594">
    <property type="entry name" value="HATPase_dom"/>
</dbReference>
<accession>A0A3L8A2H0</accession>
<feature type="domain" description="Histidine kinase" evidence="14">
    <location>
        <begin position="810"/>
        <end position="1025"/>
    </location>
</feature>
<reference evidence="18 21" key="3">
    <citation type="submission" date="2019-04" db="EMBL/GenBank/DDBJ databases">
        <title>Microbes associate with the intestines of laboratory mice.</title>
        <authorList>
            <person name="Navarre W."/>
            <person name="Wong E."/>
            <person name="Huang K."/>
            <person name="Tropini C."/>
            <person name="Ng K."/>
            <person name="Yu B."/>
        </authorList>
    </citation>
    <scope>NUCLEOTIDE SEQUENCE [LARGE SCALE GENOMIC DNA]</scope>
    <source>
        <strain evidence="18 21">NM70_E10</strain>
    </source>
</reference>
<dbReference type="GO" id="GO:0000155">
    <property type="term" value="F:phosphorelay sensor kinase activity"/>
    <property type="evidence" value="ECO:0007669"/>
    <property type="project" value="InterPro"/>
</dbReference>
<dbReference type="InterPro" id="IPR011123">
    <property type="entry name" value="Y_Y_Y"/>
</dbReference>
<keyword evidence="5" id="KW-0547">Nucleotide-binding</keyword>
<dbReference type="InterPro" id="IPR009057">
    <property type="entry name" value="Homeodomain-like_sf"/>
</dbReference>
<evidence type="ECO:0000256" key="11">
    <source>
        <dbReference type="ARBA" id="ARBA00023163"/>
    </source>
</evidence>
<feature type="domain" description="Response regulatory" evidence="15">
    <location>
        <begin position="1062"/>
        <end position="1178"/>
    </location>
</feature>
<dbReference type="EC" id="2.7.13.3" evidence="2"/>
<dbReference type="Gene3D" id="2.130.10.10">
    <property type="entry name" value="YVTN repeat-like/Quinoprotein amine dehydrogenase"/>
    <property type="match status" value="2"/>
</dbReference>
<dbReference type="InterPro" id="IPR015943">
    <property type="entry name" value="WD40/YVTN_repeat-like_dom_sf"/>
</dbReference>
<gene>
    <name evidence="16" type="ORF">D7Y07_19805</name>
    <name evidence="17" type="ORF">E4T97_06175</name>
    <name evidence="18" type="ORF">E5356_15315</name>
</gene>
<keyword evidence="8" id="KW-0902">Two-component regulatory system</keyword>
<evidence type="ECO:0000256" key="5">
    <source>
        <dbReference type="ARBA" id="ARBA00022741"/>
    </source>
</evidence>
<dbReference type="RefSeq" id="WP_121767457.1">
    <property type="nucleotide sequence ID" value="NZ_BLLS01000043.1"/>
</dbReference>
<dbReference type="InterPro" id="IPR004358">
    <property type="entry name" value="Sig_transdc_His_kin-like_C"/>
</dbReference>
<dbReference type="Proteomes" id="UP000305751">
    <property type="component" value="Unassembled WGS sequence"/>
</dbReference>
<evidence type="ECO:0000256" key="7">
    <source>
        <dbReference type="ARBA" id="ARBA00022840"/>
    </source>
</evidence>
<dbReference type="SMART" id="SM00387">
    <property type="entry name" value="HATPase_c"/>
    <property type="match status" value="1"/>
</dbReference>
<comment type="caution">
    <text evidence="16">The sequence shown here is derived from an EMBL/GenBank/DDBJ whole genome shotgun (WGS) entry which is preliminary data.</text>
</comment>
<evidence type="ECO:0000313" key="16">
    <source>
        <dbReference type="EMBL" id="RLT78336.1"/>
    </source>
</evidence>
<dbReference type="EMBL" id="SPPV01000009">
    <property type="protein sequence ID" value="TFU50944.1"/>
    <property type="molecule type" value="Genomic_DNA"/>
</dbReference>
<keyword evidence="3 12" id="KW-0597">Phosphoprotein</keyword>
<protein>
    <recommendedName>
        <fullName evidence="2">histidine kinase</fullName>
        <ecNumber evidence="2">2.7.13.3</ecNumber>
    </recommendedName>
</protein>
<dbReference type="SUPFAM" id="SSF47384">
    <property type="entry name" value="Homodimeric domain of signal transducing histidine kinase"/>
    <property type="match status" value="1"/>
</dbReference>
<proteinExistence type="predicted"/>
<dbReference type="PROSITE" id="PS01124">
    <property type="entry name" value="HTH_ARAC_FAMILY_2"/>
    <property type="match status" value="1"/>
</dbReference>
<evidence type="ECO:0000256" key="6">
    <source>
        <dbReference type="ARBA" id="ARBA00022777"/>
    </source>
</evidence>
<dbReference type="STRING" id="1235814.GCA_000613385_02032"/>
<evidence type="ECO:0000256" key="3">
    <source>
        <dbReference type="ARBA" id="ARBA00022553"/>
    </source>
</evidence>
<dbReference type="CDD" id="cd00082">
    <property type="entry name" value="HisKA"/>
    <property type="match status" value="1"/>
</dbReference>
<dbReference type="PROSITE" id="PS50110">
    <property type="entry name" value="RESPONSE_REGULATORY"/>
    <property type="match status" value="1"/>
</dbReference>
<keyword evidence="6 16" id="KW-0418">Kinase</keyword>
<dbReference type="SUPFAM" id="SSF52172">
    <property type="entry name" value="CheY-like"/>
    <property type="match status" value="1"/>
</dbReference>
<name>A0A3L8A2H0_9BACE</name>
<dbReference type="GO" id="GO:0003700">
    <property type="term" value="F:DNA-binding transcription factor activity"/>
    <property type="evidence" value="ECO:0007669"/>
    <property type="project" value="InterPro"/>
</dbReference>
<dbReference type="SUPFAM" id="SSF46689">
    <property type="entry name" value="Homeodomain-like"/>
    <property type="match status" value="1"/>
</dbReference>
<evidence type="ECO:0000259" key="14">
    <source>
        <dbReference type="PROSITE" id="PS50109"/>
    </source>
</evidence>
<dbReference type="Gene3D" id="1.10.287.130">
    <property type="match status" value="1"/>
</dbReference>
<keyword evidence="21" id="KW-1185">Reference proteome</keyword>
<keyword evidence="10" id="KW-0238">DNA-binding</keyword>
<dbReference type="EMBL" id="RAZM01000122">
    <property type="protein sequence ID" value="RLT78336.1"/>
    <property type="molecule type" value="Genomic_DNA"/>
</dbReference>
<dbReference type="Pfam" id="PF12833">
    <property type="entry name" value="HTH_18"/>
    <property type="match status" value="1"/>
</dbReference>
<dbReference type="PANTHER" id="PTHR43547:SF2">
    <property type="entry name" value="HYBRID SIGNAL TRANSDUCTION HISTIDINE KINASE C"/>
    <property type="match status" value="1"/>
</dbReference>
<dbReference type="SUPFAM" id="SSF63829">
    <property type="entry name" value="Calcium-dependent phosphotriesterase"/>
    <property type="match status" value="1"/>
</dbReference>
<evidence type="ECO:0000256" key="12">
    <source>
        <dbReference type="PROSITE-ProRule" id="PRU00169"/>
    </source>
</evidence>
<dbReference type="InterPro" id="IPR013783">
    <property type="entry name" value="Ig-like_fold"/>
</dbReference>
<dbReference type="PANTHER" id="PTHR43547">
    <property type="entry name" value="TWO-COMPONENT HISTIDINE KINASE"/>
    <property type="match status" value="1"/>
</dbReference>
<dbReference type="InterPro" id="IPR001789">
    <property type="entry name" value="Sig_transdc_resp-reg_receiver"/>
</dbReference>
<dbReference type="PRINTS" id="PR00344">
    <property type="entry name" value="BCTRLSENSOR"/>
</dbReference>
<dbReference type="InterPro" id="IPR005467">
    <property type="entry name" value="His_kinase_dom"/>
</dbReference>
<evidence type="ECO:0000256" key="8">
    <source>
        <dbReference type="ARBA" id="ARBA00023012"/>
    </source>
</evidence>
<keyword evidence="9" id="KW-0805">Transcription regulation</keyword>
<evidence type="ECO:0000256" key="10">
    <source>
        <dbReference type="ARBA" id="ARBA00023125"/>
    </source>
</evidence>
<dbReference type="Pfam" id="PF07495">
    <property type="entry name" value="Y_Y_Y"/>
    <property type="match status" value="1"/>
</dbReference>
<dbReference type="FunFam" id="3.30.565.10:FF:000037">
    <property type="entry name" value="Hybrid sensor histidine kinase/response regulator"/>
    <property type="match status" value="1"/>
</dbReference>
<dbReference type="Pfam" id="PF07494">
    <property type="entry name" value="Reg_prop"/>
    <property type="match status" value="3"/>
</dbReference>
<dbReference type="SUPFAM" id="SSF55874">
    <property type="entry name" value="ATPase domain of HSP90 chaperone/DNA topoisomerase II/histidine kinase"/>
    <property type="match status" value="1"/>
</dbReference>
<evidence type="ECO:0000256" key="1">
    <source>
        <dbReference type="ARBA" id="ARBA00000085"/>
    </source>
</evidence>
<evidence type="ECO:0000313" key="19">
    <source>
        <dbReference type="Proteomes" id="UP000267159"/>
    </source>
</evidence>
<dbReference type="InterPro" id="IPR036097">
    <property type="entry name" value="HisK_dim/P_sf"/>
</dbReference>
<dbReference type="FunFam" id="2.130.10.10:FF:000891">
    <property type="entry name" value="Two-component system sensor histidine kinase/response regulator, hybrid (One-component system)"/>
    <property type="match status" value="1"/>
</dbReference>
<dbReference type="OrthoDB" id="717811at2"/>
<evidence type="ECO:0000259" key="13">
    <source>
        <dbReference type="PROSITE" id="PS01124"/>
    </source>
</evidence>
<evidence type="ECO:0000256" key="9">
    <source>
        <dbReference type="ARBA" id="ARBA00023015"/>
    </source>
</evidence>
<evidence type="ECO:0000256" key="4">
    <source>
        <dbReference type="ARBA" id="ARBA00022679"/>
    </source>
</evidence>
<evidence type="ECO:0000256" key="2">
    <source>
        <dbReference type="ARBA" id="ARBA00012438"/>
    </source>
</evidence>
<dbReference type="EMBL" id="SRZA01000059">
    <property type="protein sequence ID" value="TGX99793.1"/>
    <property type="molecule type" value="Genomic_DNA"/>
</dbReference>
<dbReference type="SMART" id="SM00342">
    <property type="entry name" value="HTH_ARAC"/>
    <property type="match status" value="1"/>
</dbReference>
<sequence length="1315" mass="150467">MKIKLYIILCIVFVMQIAGALPLQAGHYYYKQISLKEGLPSTVRCILTDEQGFIWIGTRSGLGRFDGHELKKYIHHADDSHSLPHDLIHQIVEDQQNNVWILTDKGVARYQRQSDDFYLPTDDEGKSIIAYSACPTQDGLLFGVKNKIYFYSYQNNSFRLIQEFNQPTNIKNFNITTLSLWDEETVLCCSRWQGILLLNLKTGKYKRPPFDCGKEIMSLIIDSKKRIWIAPYNSGLYCFDRNGKQLASYTTRNSSLSNNVILSLAERENKLWIGTDGGGINILEPETGRFSLLEHIPGRANYSLPANSILSLYNDYNNNMWAGSIRNGLISIREVSMVTYTDVMPGNNRGLSNSTVLCLYQQSDDKIWIGTDGGGINLFNPITEKFTHYLSTWEDKVASICQFIPGKLLISLFSQGVFVFDPSTGKKQPFTIIDAQTTTRLCNRGKTVNLYQNSPDNVLLLSDHVYQYDLNKHTFQIVTEQEGEDIIGTLLPITNHEKYTYLNDIKHIYELDKENNRLTSLFRCFKDTIINSVARDENGDFWIGSNYGLIHYNSVTKVRTPFTTSLFTEVTLIACDQQGKVWIGTNDMLFAWLIKEKKFVLFGESDGAIQNEYLSKPRLLSRHGDIYMGGVKGLLHINRNLLPAVSELPKLQLSDVIVNGESANNELNGNPPGLSVPWNSNISIRIMSKEEDIFRQKVYRYQIQGLNDQQFESYNPELVIRSLPPGDYQIITSCTAKDGNWIPGQRILELTVLPPWYRTWWFMLSCALFITGMIIETFRRTLKRKENKLKWAMKEHEQQVYEEKVRFLINISHELRTPLTLIHAPLNRILKSLSSADSQYLSLKAIYRQSQRMKNLLNMVLDVRKMEVGESKLLIHPYPLNEWIKQVSQDFVSEGEAKNIQIHYCLDPCIDMVSFDKDKCEIILSNLLINALKHSPKDTEIIIKSELLSAKKKVRISITDQGCGLQQVDTQKLFTRFYQGTGEQSGTGIGLSYSKILVELHGGSIGARNNHEAGATFFFELPQKQETEEIICQPKAYLNELISDDDNDITPDGDNFDTTPYTILVVDDNPDLTGFLKSSLREYFKRIIIAADGIEALQLIKSHTPDIIVSDVMMPRMNGYELCRNIKEDITISHIPILLLTARDDKQSQLSGYKNGADAYLTKPFEIEMLMELIRNRLRNRESTKKRYLNTGLIPTPEECTFSQADETFLLKLNKLIQENLDNNHLDITFICKEIGMSRASLYNKLKALTAMGANEYINKFRMEKAMMLITSTEMSFTEIAEKVGFTTSRYFSTAFKQYTGETPTQYKKKQKEKK</sequence>
<dbReference type="GO" id="GO:0043565">
    <property type="term" value="F:sequence-specific DNA binding"/>
    <property type="evidence" value="ECO:0007669"/>
    <property type="project" value="InterPro"/>
</dbReference>
<comment type="catalytic activity">
    <reaction evidence="1">
        <text>ATP + protein L-histidine = ADP + protein N-phospho-L-histidine.</text>
        <dbReference type="EC" id="2.7.13.3"/>
    </reaction>
</comment>
<dbReference type="FunFam" id="3.40.50.2300:FF:000138">
    <property type="entry name" value="Two-component system sensor histidine kinase/response regulator"/>
    <property type="match status" value="1"/>
</dbReference>
<dbReference type="Gene3D" id="3.40.50.2300">
    <property type="match status" value="1"/>
</dbReference>
<dbReference type="InterPro" id="IPR003661">
    <property type="entry name" value="HisK_dim/P_dom"/>
</dbReference>
<keyword evidence="4" id="KW-0808">Transferase</keyword>
<dbReference type="InterPro" id="IPR011047">
    <property type="entry name" value="Quinoprotein_ADH-like_sf"/>
</dbReference>
<evidence type="ECO:0000313" key="17">
    <source>
        <dbReference type="EMBL" id="TFU50944.1"/>
    </source>
</evidence>
<dbReference type="Proteomes" id="UP000298073">
    <property type="component" value="Unassembled WGS sequence"/>
</dbReference>
<reference evidence="17 20" key="2">
    <citation type="submission" date="2019-03" db="EMBL/GenBank/DDBJ databases">
        <title>Diversity of the mouse oral microbiome.</title>
        <authorList>
            <person name="Joseph S."/>
            <person name="Aduse-Opoku J."/>
            <person name="Curtis M."/>
            <person name="Wade W."/>
            <person name="Hashim A."/>
        </authorList>
    </citation>
    <scope>NUCLEOTIDE SEQUENCE [LARGE SCALE GENOMIC DNA]</scope>
    <source>
        <strain evidence="17 20">P2318</strain>
    </source>
</reference>
<dbReference type="Gene3D" id="2.60.40.10">
    <property type="entry name" value="Immunoglobulins"/>
    <property type="match status" value="1"/>
</dbReference>
<reference evidence="16 19" key="1">
    <citation type="submission" date="2018-09" db="EMBL/GenBank/DDBJ databases">
        <title>Murine metabolic-syndrome-specific gut microbial biobank.</title>
        <authorList>
            <person name="Liu C."/>
        </authorList>
    </citation>
    <scope>NUCLEOTIDE SEQUENCE [LARGE SCALE GENOMIC DNA]</scope>
    <source>
        <strain evidence="16 19">0.1X-D8-26</strain>
    </source>
</reference>
<dbReference type="PROSITE" id="PS50109">
    <property type="entry name" value="HIS_KIN"/>
    <property type="match status" value="1"/>
</dbReference>
<feature type="domain" description="HTH araC/xylS-type" evidence="13">
    <location>
        <begin position="1211"/>
        <end position="1310"/>
    </location>
</feature>
<dbReference type="FunFam" id="1.10.287.130:FF:000034">
    <property type="entry name" value="Two-component system sensor histidine kinase/response regulator"/>
    <property type="match status" value="1"/>
</dbReference>
<dbReference type="SUPFAM" id="SSF50998">
    <property type="entry name" value="Quinoprotein alcohol dehydrogenase-like"/>
    <property type="match status" value="1"/>
</dbReference>
<dbReference type="SMART" id="SM00448">
    <property type="entry name" value="REC"/>
    <property type="match status" value="1"/>
</dbReference>
<feature type="modified residue" description="4-aspartylphosphate" evidence="12">
    <location>
        <position position="1111"/>
    </location>
</feature>
<dbReference type="Pfam" id="PF02518">
    <property type="entry name" value="HATPase_c"/>
    <property type="match status" value="1"/>
</dbReference>
<dbReference type="PROSITE" id="PS00041">
    <property type="entry name" value="HTH_ARAC_FAMILY_1"/>
    <property type="match status" value="1"/>
</dbReference>
<dbReference type="InterPro" id="IPR018062">
    <property type="entry name" value="HTH_AraC-typ_CS"/>
</dbReference>
<dbReference type="Pfam" id="PF00072">
    <property type="entry name" value="Response_reg"/>
    <property type="match status" value="1"/>
</dbReference>
<evidence type="ECO:0000259" key="15">
    <source>
        <dbReference type="PROSITE" id="PS50110"/>
    </source>
</evidence>
<dbReference type="SMART" id="SM00388">
    <property type="entry name" value="HisKA"/>
    <property type="match status" value="1"/>
</dbReference>
<evidence type="ECO:0000313" key="21">
    <source>
        <dbReference type="Proteomes" id="UP000305751"/>
    </source>
</evidence>
<dbReference type="InterPro" id="IPR011110">
    <property type="entry name" value="Reg_prop"/>
</dbReference>